<evidence type="ECO:0000313" key="11">
    <source>
        <dbReference type="EMBL" id="HIV10190.1"/>
    </source>
</evidence>
<evidence type="ECO:0000256" key="6">
    <source>
        <dbReference type="ARBA" id="ARBA00022777"/>
    </source>
</evidence>
<reference evidence="11" key="2">
    <citation type="journal article" date="2021" name="PeerJ">
        <title>Extensive microbial diversity within the chicken gut microbiome revealed by metagenomics and culture.</title>
        <authorList>
            <person name="Gilroy R."/>
            <person name="Ravi A."/>
            <person name="Getino M."/>
            <person name="Pursley I."/>
            <person name="Horton D.L."/>
            <person name="Alikhan N.F."/>
            <person name="Baker D."/>
            <person name="Gharbi K."/>
            <person name="Hall N."/>
            <person name="Watson M."/>
            <person name="Adriaenssens E.M."/>
            <person name="Foster-Nyarko E."/>
            <person name="Jarju S."/>
            <person name="Secka A."/>
            <person name="Antonio M."/>
            <person name="Oren A."/>
            <person name="Chaudhuri R.R."/>
            <person name="La Ragione R."/>
            <person name="Hildebrand F."/>
            <person name="Pallen M.J."/>
        </authorList>
    </citation>
    <scope>NUCLEOTIDE SEQUENCE</scope>
    <source>
        <strain evidence="11">1370</strain>
    </source>
</reference>
<keyword evidence="8 9" id="KW-0472">Membrane</keyword>
<dbReference type="Gene3D" id="1.10.287.130">
    <property type="match status" value="1"/>
</dbReference>
<dbReference type="InterPro" id="IPR005467">
    <property type="entry name" value="His_kinase_dom"/>
</dbReference>
<dbReference type="SUPFAM" id="SSF55874">
    <property type="entry name" value="ATPase domain of HSP90 chaperone/DNA topoisomerase II/histidine kinase"/>
    <property type="match status" value="1"/>
</dbReference>
<dbReference type="PROSITE" id="PS50109">
    <property type="entry name" value="HIS_KIN"/>
    <property type="match status" value="1"/>
</dbReference>
<keyword evidence="6 11" id="KW-0418">Kinase</keyword>
<dbReference type="GO" id="GO:0005886">
    <property type="term" value="C:plasma membrane"/>
    <property type="evidence" value="ECO:0007669"/>
    <property type="project" value="TreeGrafter"/>
</dbReference>
<dbReference type="InterPro" id="IPR000014">
    <property type="entry name" value="PAS"/>
</dbReference>
<dbReference type="GO" id="GO:0004721">
    <property type="term" value="F:phosphoprotein phosphatase activity"/>
    <property type="evidence" value="ECO:0007669"/>
    <property type="project" value="TreeGrafter"/>
</dbReference>
<evidence type="ECO:0000256" key="9">
    <source>
        <dbReference type="SAM" id="Phobius"/>
    </source>
</evidence>
<keyword evidence="9" id="KW-1133">Transmembrane helix</keyword>
<dbReference type="InterPro" id="IPR003661">
    <property type="entry name" value="HisK_dim/P_dom"/>
</dbReference>
<evidence type="ECO:0000256" key="8">
    <source>
        <dbReference type="ARBA" id="ARBA00023136"/>
    </source>
</evidence>
<dbReference type="GO" id="GO:0016036">
    <property type="term" value="P:cellular response to phosphate starvation"/>
    <property type="evidence" value="ECO:0007669"/>
    <property type="project" value="TreeGrafter"/>
</dbReference>
<dbReference type="InterPro" id="IPR050351">
    <property type="entry name" value="BphY/WalK/GraS-like"/>
</dbReference>
<dbReference type="CDD" id="cd00075">
    <property type="entry name" value="HATPase"/>
    <property type="match status" value="1"/>
</dbReference>
<keyword evidence="4" id="KW-0597">Phosphoprotein</keyword>
<dbReference type="PANTHER" id="PTHR45453">
    <property type="entry name" value="PHOSPHATE REGULON SENSOR PROTEIN PHOR"/>
    <property type="match status" value="1"/>
</dbReference>
<evidence type="ECO:0000256" key="7">
    <source>
        <dbReference type="ARBA" id="ARBA00023012"/>
    </source>
</evidence>
<evidence type="ECO:0000256" key="3">
    <source>
        <dbReference type="ARBA" id="ARBA00012438"/>
    </source>
</evidence>
<reference evidence="11" key="1">
    <citation type="submission" date="2020-10" db="EMBL/GenBank/DDBJ databases">
        <authorList>
            <person name="Gilroy R."/>
        </authorList>
    </citation>
    <scope>NUCLEOTIDE SEQUENCE</scope>
    <source>
        <strain evidence="11">1370</strain>
    </source>
</reference>
<organism evidence="11 12">
    <name type="scientific">Candidatus Faeciplasma avium</name>
    <dbReference type="NCBI Taxonomy" id="2840798"/>
    <lineage>
        <taxon>Bacteria</taxon>
        <taxon>Bacillati</taxon>
        <taxon>Bacillota</taxon>
        <taxon>Clostridia</taxon>
        <taxon>Eubacteriales</taxon>
        <taxon>Oscillospiraceae</taxon>
        <taxon>Oscillospiraceae incertae sedis</taxon>
        <taxon>Candidatus Faeciplasma</taxon>
    </lineage>
</organism>
<name>A0A9D1NQD6_9FIRM</name>
<accession>A0A9D1NQD6</accession>
<dbReference type="SUPFAM" id="SSF55785">
    <property type="entry name" value="PYP-like sensor domain (PAS domain)"/>
    <property type="match status" value="1"/>
</dbReference>
<dbReference type="Pfam" id="PF02518">
    <property type="entry name" value="HATPase_c"/>
    <property type="match status" value="1"/>
</dbReference>
<dbReference type="SUPFAM" id="SSF47384">
    <property type="entry name" value="Homodimeric domain of signal transducing histidine kinase"/>
    <property type="match status" value="1"/>
</dbReference>
<dbReference type="GO" id="GO:0000155">
    <property type="term" value="F:phosphorelay sensor kinase activity"/>
    <property type="evidence" value="ECO:0007669"/>
    <property type="project" value="InterPro"/>
</dbReference>
<feature type="domain" description="Histidine kinase" evidence="10">
    <location>
        <begin position="341"/>
        <end position="556"/>
    </location>
</feature>
<dbReference type="SMART" id="SM00387">
    <property type="entry name" value="HATPase_c"/>
    <property type="match status" value="1"/>
</dbReference>
<comment type="subcellular location">
    <subcellularLocation>
        <location evidence="2">Membrane</location>
    </subcellularLocation>
</comment>
<keyword evidence="7" id="KW-0902">Two-component regulatory system</keyword>
<dbReference type="InterPro" id="IPR036890">
    <property type="entry name" value="HATPase_C_sf"/>
</dbReference>
<dbReference type="CDD" id="cd00082">
    <property type="entry name" value="HisKA"/>
    <property type="match status" value="1"/>
</dbReference>
<dbReference type="PRINTS" id="PR00344">
    <property type="entry name" value="BCTRLSENSOR"/>
</dbReference>
<dbReference type="Gene3D" id="3.30.565.10">
    <property type="entry name" value="Histidine kinase-like ATPase, C-terminal domain"/>
    <property type="match status" value="1"/>
</dbReference>
<evidence type="ECO:0000256" key="4">
    <source>
        <dbReference type="ARBA" id="ARBA00022553"/>
    </source>
</evidence>
<dbReference type="Pfam" id="PF13188">
    <property type="entry name" value="PAS_8"/>
    <property type="match status" value="1"/>
</dbReference>
<feature type="transmembrane region" description="Helical" evidence="9">
    <location>
        <begin position="6"/>
        <end position="32"/>
    </location>
</feature>
<dbReference type="InterPro" id="IPR036097">
    <property type="entry name" value="HisK_dim/P_sf"/>
</dbReference>
<dbReference type="PANTHER" id="PTHR45453:SF1">
    <property type="entry name" value="PHOSPHATE REGULON SENSOR PROTEIN PHOR"/>
    <property type="match status" value="1"/>
</dbReference>
<evidence type="ECO:0000256" key="2">
    <source>
        <dbReference type="ARBA" id="ARBA00004370"/>
    </source>
</evidence>
<dbReference type="InterPro" id="IPR003594">
    <property type="entry name" value="HATPase_dom"/>
</dbReference>
<keyword evidence="9" id="KW-0812">Transmembrane</keyword>
<dbReference type="InterPro" id="IPR035965">
    <property type="entry name" value="PAS-like_dom_sf"/>
</dbReference>
<evidence type="ECO:0000256" key="1">
    <source>
        <dbReference type="ARBA" id="ARBA00000085"/>
    </source>
</evidence>
<sequence>MTKRIFYTIMTVAVCVMLASSLLFMTALYSYFSRTHMAQLKRQTELFAAGIEAIGADYLDITDLPGEEDYRTTWIGVDGGVLFDSLKNPGEMENHLEREEVKSALATGYGESQRYSSTLTQKLLYSAKRLSDGTVIRLSVAQSSLLALTMGMVQPILIILLAALLISVLLASNLSKRIVKPLNELDLDDPLSNQGYDELSGLFHRIDAQKKQIKSQSEELSRRQSEFEAVTGGMSEGIVLIGHSGEILSINPSARRLLGCDEIAPGAKMIEINRSVGLTEILERAEREGSSEGTIRVRDRILRLDASSVVSEGVSLGCALLILDVTEREKAEEQRREFTANVSHELKTPLQTISGSAELLAGGLVKSEDVPGFAKSIYSESKRLIQLVEDIIGLSRLDEGAPDMAVKSVELFSQTKAALSGLYSKAGEQGVSVELTGESVYIKGVPQLTQSIVYNLADNAIKYNRRGGWVKITVAPDGDRATLCVEDGGIGIPKSEQERIFERFYRVDKSRSKEISGTGLGLSIVKHSARLQGARLSLDSAPGRGTRITVSFVRDLEPDEGRDMQKM</sequence>
<dbReference type="SMART" id="SM00388">
    <property type="entry name" value="HisKA"/>
    <property type="match status" value="1"/>
</dbReference>
<evidence type="ECO:0000256" key="5">
    <source>
        <dbReference type="ARBA" id="ARBA00022679"/>
    </source>
</evidence>
<keyword evidence="5" id="KW-0808">Transferase</keyword>
<evidence type="ECO:0000259" key="10">
    <source>
        <dbReference type="PROSITE" id="PS50109"/>
    </source>
</evidence>
<protein>
    <recommendedName>
        <fullName evidence="3">histidine kinase</fullName>
        <ecNumber evidence="3">2.7.13.3</ecNumber>
    </recommendedName>
</protein>
<evidence type="ECO:0000313" key="12">
    <source>
        <dbReference type="Proteomes" id="UP000823960"/>
    </source>
</evidence>
<proteinExistence type="predicted"/>
<dbReference type="AlphaFoldDB" id="A0A9D1NQD6"/>
<dbReference type="FunFam" id="1.10.287.130:FF:000001">
    <property type="entry name" value="Two-component sensor histidine kinase"/>
    <property type="match status" value="1"/>
</dbReference>
<dbReference type="Gene3D" id="3.30.450.20">
    <property type="entry name" value="PAS domain"/>
    <property type="match status" value="1"/>
</dbReference>
<dbReference type="InterPro" id="IPR004358">
    <property type="entry name" value="Sig_transdc_His_kin-like_C"/>
</dbReference>
<dbReference type="Pfam" id="PF00512">
    <property type="entry name" value="HisKA"/>
    <property type="match status" value="1"/>
</dbReference>
<dbReference type="Proteomes" id="UP000823960">
    <property type="component" value="Unassembled WGS sequence"/>
</dbReference>
<comment type="caution">
    <text evidence="11">The sequence shown here is derived from an EMBL/GenBank/DDBJ whole genome shotgun (WGS) entry which is preliminary data.</text>
</comment>
<comment type="catalytic activity">
    <reaction evidence="1">
        <text>ATP + protein L-histidine = ADP + protein N-phospho-L-histidine.</text>
        <dbReference type="EC" id="2.7.13.3"/>
    </reaction>
</comment>
<dbReference type="EMBL" id="DVOL01000008">
    <property type="protein sequence ID" value="HIV10190.1"/>
    <property type="molecule type" value="Genomic_DNA"/>
</dbReference>
<dbReference type="EC" id="2.7.13.3" evidence="3"/>
<gene>
    <name evidence="11" type="ORF">IAD28_00635</name>
</gene>
<feature type="transmembrane region" description="Helical" evidence="9">
    <location>
        <begin position="145"/>
        <end position="171"/>
    </location>
</feature>